<reference evidence="2" key="1">
    <citation type="submission" date="2021-03" db="EMBL/GenBank/DDBJ databases">
        <authorList>
            <person name="Bekaert M."/>
        </authorList>
    </citation>
    <scope>NUCLEOTIDE SEQUENCE</scope>
</reference>
<dbReference type="EMBL" id="CAJPWZ010002942">
    <property type="protein sequence ID" value="CAG2248510.1"/>
    <property type="molecule type" value="Genomic_DNA"/>
</dbReference>
<evidence type="ECO:0000313" key="2">
    <source>
        <dbReference type="EMBL" id="CAG2248510.1"/>
    </source>
</evidence>
<keyword evidence="3" id="KW-1185">Reference proteome</keyword>
<sequence length="172" mass="19708">MNGPQWILNRENWPTWTRKIEECSTMITVSDEKTDDKSTNALTQTISCIDIQRYSSLEKAIRVTAYVMRFIQNIRNSKDKRSIGFISVEERLGHLVAPARPVPKLRKPSKKEPRKPAPRVLRKPTIDYPESSDEDIIDVLLEPRVEDDSDLTITSDFIQPVVNPTSDVGKED</sequence>
<dbReference type="Proteomes" id="UP000683360">
    <property type="component" value="Unassembled WGS sequence"/>
</dbReference>
<protein>
    <submittedName>
        <fullName evidence="2">Uncharacterized protein</fullName>
    </submittedName>
</protein>
<feature type="region of interest" description="Disordered" evidence="1">
    <location>
        <begin position="99"/>
        <end position="130"/>
    </location>
</feature>
<dbReference type="AlphaFoldDB" id="A0A8S3UX25"/>
<organism evidence="2 3">
    <name type="scientific">Mytilus edulis</name>
    <name type="common">Blue mussel</name>
    <dbReference type="NCBI Taxonomy" id="6550"/>
    <lineage>
        <taxon>Eukaryota</taxon>
        <taxon>Metazoa</taxon>
        <taxon>Spiralia</taxon>
        <taxon>Lophotrochozoa</taxon>
        <taxon>Mollusca</taxon>
        <taxon>Bivalvia</taxon>
        <taxon>Autobranchia</taxon>
        <taxon>Pteriomorphia</taxon>
        <taxon>Mytilida</taxon>
        <taxon>Mytiloidea</taxon>
        <taxon>Mytilidae</taxon>
        <taxon>Mytilinae</taxon>
        <taxon>Mytilus</taxon>
    </lineage>
</organism>
<proteinExistence type="predicted"/>
<comment type="caution">
    <text evidence="2">The sequence shown here is derived from an EMBL/GenBank/DDBJ whole genome shotgun (WGS) entry which is preliminary data.</text>
</comment>
<gene>
    <name evidence="2" type="ORF">MEDL_60360</name>
</gene>
<name>A0A8S3UX25_MYTED</name>
<accession>A0A8S3UX25</accession>
<evidence type="ECO:0000313" key="3">
    <source>
        <dbReference type="Proteomes" id="UP000683360"/>
    </source>
</evidence>
<evidence type="ECO:0000256" key="1">
    <source>
        <dbReference type="SAM" id="MobiDB-lite"/>
    </source>
</evidence>